<protein>
    <submittedName>
        <fullName evidence="1">Uncharacterized protein</fullName>
    </submittedName>
</protein>
<name>A0ACB9G212_9ASTR</name>
<dbReference type="Proteomes" id="UP001056120">
    <property type="component" value="Linkage Group LG15"/>
</dbReference>
<organism evidence="1 2">
    <name type="scientific">Smallanthus sonchifolius</name>
    <dbReference type="NCBI Taxonomy" id="185202"/>
    <lineage>
        <taxon>Eukaryota</taxon>
        <taxon>Viridiplantae</taxon>
        <taxon>Streptophyta</taxon>
        <taxon>Embryophyta</taxon>
        <taxon>Tracheophyta</taxon>
        <taxon>Spermatophyta</taxon>
        <taxon>Magnoliopsida</taxon>
        <taxon>eudicotyledons</taxon>
        <taxon>Gunneridae</taxon>
        <taxon>Pentapetalae</taxon>
        <taxon>asterids</taxon>
        <taxon>campanulids</taxon>
        <taxon>Asterales</taxon>
        <taxon>Asteraceae</taxon>
        <taxon>Asteroideae</taxon>
        <taxon>Heliantheae alliance</taxon>
        <taxon>Millerieae</taxon>
        <taxon>Smallanthus</taxon>
    </lineage>
</organism>
<dbReference type="EMBL" id="CM042032">
    <property type="protein sequence ID" value="KAI3777078.1"/>
    <property type="molecule type" value="Genomic_DNA"/>
</dbReference>
<evidence type="ECO:0000313" key="1">
    <source>
        <dbReference type="EMBL" id="KAI3777078.1"/>
    </source>
</evidence>
<reference evidence="1 2" key="2">
    <citation type="journal article" date="2022" name="Mol. Ecol. Resour.">
        <title>The genomes of chicory, endive, great burdock and yacon provide insights into Asteraceae paleo-polyploidization history and plant inulin production.</title>
        <authorList>
            <person name="Fan W."/>
            <person name="Wang S."/>
            <person name="Wang H."/>
            <person name="Wang A."/>
            <person name="Jiang F."/>
            <person name="Liu H."/>
            <person name="Zhao H."/>
            <person name="Xu D."/>
            <person name="Zhang Y."/>
        </authorList>
    </citation>
    <scope>NUCLEOTIDE SEQUENCE [LARGE SCALE GENOMIC DNA]</scope>
    <source>
        <strain evidence="2">cv. Yunnan</strain>
        <tissue evidence="1">Leaves</tissue>
    </source>
</reference>
<reference evidence="2" key="1">
    <citation type="journal article" date="2022" name="Mol. Ecol. Resour.">
        <title>The genomes of chicory, endive, great burdock and yacon provide insights into Asteraceae palaeo-polyploidization history and plant inulin production.</title>
        <authorList>
            <person name="Fan W."/>
            <person name="Wang S."/>
            <person name="Wang H."/>
            <person name="Wang A."/>
            <person name="Jiang F."/>
            <person name="Liu H."/>
            <person name="Zhao H."/>
            <person name="Xu D."/>
            <person name="Zhang Y."/>
        </authorList>
    </citation>
    <scope>NUCLEOTIDE SEQUENCE [LARGE SCALE GENOMIC DNA]</scope>
    <source>
        <strain evidence="2">cv. Yunnan</strain>
    </source>
</reference>
<proteinExistence type="predicted"/>
<accession>A0ACB9G212</accession>
<keyword evidence="2" id="KW-1185">Reference proteome</keyword>
<evidence type="ECO:0000313" key="2">
    <source>
        <dbReference type="Proteomes" id="UP001056120"/>
    </source>
</evidence>
<sequence length="157" mass="17847">MESMKRRPPLFCSNIKKPSEIEVSILHKEFTMEEIKDAAFECGDDKAPGPDSFNFRFIKRYWHLFASDLFRIMQSFYDRGEIQCGCGSSFIALIPKTADPVKLNDYRPINLVGVISKLISKVLASRIKKVIYSVVSDTQSAFLSDRSILDGPLMVNE</sequence>
<gene>
    <name evidence="1" type="ORF">L1987_46872</name>
</gene>
<comment type="caution">
    <text evidence="1">The sequence shown here is derived from an EMBL/GenBank/DDBJ whole genome shotgun (WGS) entry which is preliminary data.</text>
</comment>